<keyword evidence="3" id="KW-1185">Reference proteome</keyword>
<dbReference type="AlphaFoldDB" id="A0A409WAD4"/>
<feature type="region of interest" description="Disordered" evidence="1">
    <location>
        <begin position="138"/>
        <end position="181"/>
    </location>
</feature>
<reference evidence="2 3" key="1">
    <citation type="journal article" date="2018" name="Evol. Lett.">
        <title>Horizontal gene cluster transfer increased hallucinogenic mushroom diversity.</title>
        <authorList>
            <person name="Reynolds H.T."/>
            <person name="Vijayakumar V."/>
            <person name="Gluck-Thaler E."/>
            <person name="Korotkin H.B."/>
            <person name="Matheny P.B."/>
            <person name="Slot J.C."/>
        </authorList>
    </citation>
    <scope>NUCLEOTIDE SEQUENCE [LARGE SCALE GENOMIC DNA]</scope>
    <source>
        <strain evidence="2 3">SRW20</strain>
    </source>
</reference>
<gene>
    <name evidence="2" type="ORF">CVT26_015959</name>
</gene>
<dbReference type="EMBL" id="NHYE01005256">
    <property type="protein sequence ID" value="PPQ75476.1"/>
    <property type="molecule type" value="Genomic_DNA"/>
</dbReference>
<evidence type="ECO:0000313" key="3">
    <source>
        <dbReference type="Proteomes" id="UP000284706"/>
    </source>
</evidence>
<protein>
    <submittedName>
        <fullName evidence="2">Uncharacterized protein</fullName>
    </submittedName>
</protein>
<dbReference type="InParanoid" id="A0A409WAD4"/>
<dbReference type="Proteomes" id="UP000284706">
    <property type="component" value="Unassembled WGS sequence"/>
</dbReference>
<sequence length="678" mass="74912">MILPRPVLHDFSDPSTWPPEIQGFLSESESESQKSPVSSPETGSPPFYPVLQPVTSSIQELKHLSTAIITRNPSFTGYLECLQTSLIASVALSSSLKEPVLLSDVSFILPRVSDDPANAARSGRAILMVGAGFRVRGPEKLAPGNGQCQPPSVELASRREERNVGPSPAKVSNGNNSSNREEPIEAIEAPFDAHILPGRGRRTSCFIPAICVADKPNIKAPSFLPSRDERTSTAPLTRKSHYSASEFAALPPPKPRLILPRSDVWLWTHGALGVACCRLSEETKWQFEIFSYEPDDLNRMVDLYESHVKKPCWPPHWRELDDLPSTNGIHAHSRELLFKEYRARSINDKARISASGDLGTEISGDVLSVLFQATELAACLAKQHARMNDISDTNHHLPWCLLLYKLTSNQPGSRAFLHNGPTYILRSPSLADDHDSIGLSRAQLWCYLIFYQLTGTSDSDCTPSEMTRLEDRSLYVNELARPFPNFPRHKLGSPDSVQKGDILGGIAKADRAICAIVQPIQGSEVISTIIHSTFVDPPRIEGSEIGLPYCHVKYKRDSEDEDIAYEHLKEACISTVHLLSLLGILDFPVFGLLTSGGKGTVILTWKSIEQTPSQPGSGCVFVMDHLVHTFDISKSFETLQFIFTLYRIFKFGEKLQELLHDRDLSSCSEIFGAGMGSS</sequence>
<proteinExistence type="predicted"/>
<accession>A0A409WAD4</accession>
<dbReference type="OrthoDB" id="2919059at2759"/>
<comment type="caution">
    <text evidence="2">The sequence shown here is derived from an EMBL/GenBank/DDBJ whole genome shotgun (WGS) entry which is preliminary data.</text>
</comment>
<organism evidence="2 3">
    <name type="scientific">Gymnopilus dilepis</name>
    <dbReference type="NCBI Taxonomy" id="231916"/>
    <lineage>
        <taxon>Eukaryota</taxon>
        <taxon>Fungi</taxon>
        <taxon>Dikarya</taxon>
        <taxon>Basidiomycota</taxon>
        <taxon>Agaricomycotina</taxon>
        <taxon>Agaricomycetes</taxon>
        <taxon>Agaricomycetidae</taxon>
        <taxon>Agaricales</taxon>
        <taxon>Agaricineae</taxon>
        <taxon>Hymenogastraceae</taxon>
        <taxon>Gymnopilus</taxon>
    </lineage>
</organism>
<feature type="region of interest" description="Disordered" evidence="1">
    <location>
        <begin position="1"/>
        <end position="46"/>
    </location>
</feature>
<evidence type="ECO:0000313" key="2">
    <source>
        <dbReference type="EMBL" id="PPQ75476.1"/>
    </source>
</evidence>
<evidence type="ECO:0000256" key="1">
    <source>
        <dbReference type="SAM" id="MobiDB-lite"/>
    </source>
</evidence>
<name>A0A409WAD4_9AGAR</name>